<organism evidence="2 3">
    <name type="scientific">Variovorax ureilyticus</name>
    <dbReference type="NCBI Taxonomy" id="1836198"/>
    <lineage>
        <taxon>Bacteria</taxon>
        <taxon>Pseudomonadati</taxon>
        <taxon>Pseudomonadota</taxon>
        <taxon>Betaproteobacteria</taxon>
        <taxon>Burkholderiales</taxon>
        <taxon>Comamonadaceae</taxon>
        <taxon>Variovorax</taxon>
    </lineage>
</organism>
<gene>
    <name evidence="2" type="ORF">WKW77_13735</name>
</gene>
<protein>
    <submittedName>
        <fullName evidence="2">Uncharacterized protein</fullName>
    </submittedName>
</protein>
<evidence type="ECO:0000256" key="1">
    <source>
        <dbReference type="SAM" id="MobiDB-lite"/>
    </source>
</evidence>
<dbReference type="Proteomes" id="UP001365846">
    <property type="component" value="Unassembled WGS sequence"/>
</dbReference>
<feature type="compositionally biased region" description="Basic and acidic residues" evidence="1">
    <location>
        <begin position="13"/>
        <end position="25"/>
    </location>
</feature>
<accession>A0ABU8VEP2</accession>
<feature type="region of interest" description="Disordered" evidence="1">
    <location>
        <begin position="1"/>
        <end position="25"/>
    </location>
</feature>
<name>A0ABU8VEP2_9BURK</name>
<reference evidence="2 3" key="1">
    <citation type="submission" date="2024-03" db="EMBL/GenBank/DDBJ databases">
        <title>Novel species of the genus Variovorax.</title>
        <authorList>
            <person name="Liu Q."/>
            <person name="Xin Y.-H."/>
        </authorList>
    </citation>
    <scope>NUCLEOTIDE SEQUENCE [LARGE SCALE GENOMIC DNA]</scope>
    <source>
        <strain evidence="2 3">KACC 18899</strain>
    </source>
</reference>
<sequence>MSIQLFDAGPPQGKEHPAGGQRGHDVPSVGAILERWFGNRFVNRIAHKAVFASAMLVCMLWSATSALQDDAPSAATASFQEWPSEWEGAPLRPLALSEVEHRFADRFPGAIARLTDGRQVLVMRRVDTPTRMLHPAADCYRALGYGIAQARLEQDVHARLWRCFVAERHGVQKMRVCERIVDAEGAAFTDTSAWYWAAATGRSNGPWQAVTSARTIE</sequence>
<comment type="caution">
    <text evidence="2">The sequence shown here is derived from an EMBL/GenBank/DDBJ whole genome shotgun (WGS) entry which is preliminary data.</text>
</comment>
<keyword evidence="3" id="KW-1185">Reference proteome</keyword>
<evidence type="ECO:0000313" key="3">
    <source>
        <dbReference type="Proteomes" id="UP001365846"/>
    </source>
</evidence>
<dbReference type="RefSeq" id="WP_340357397.1">
    <property type="nucleotide sequence ID" value="NZ_JBBKZU010000005.1"/>
</dbReference>
<evidence type="ECO:0000313" key="2">
    <source>
        <dbReference type="EMBL" id="MEJ8812138.1"/>
    </source>
</evidence>
<proteinExistence type="predicted"/>
<dbReference type="EMBL" id="JBBKZU010000005">
    <property type="protein sequence ID" value="MEJ8812138.1"/>
    <property type="molecule type" value="Genomic_DNA"/>
</dbReference>